<evidence type="ECO:0000313" key="10">
    <source>
        <dbReference type="Proteomes" id="UP000587415"/>
    </source>
</evidence>
<dbReference type="AlphaFoldDB" id="A0A7X5YNW8"/>
<evidence type="ECO:0000256" key="3">
    <source>
        <dbReference type="ARBA" id="ARBA00022448"/>
    </source>
</evidence>
<reference evidence="9 10" key="1">
    <citation type="submission" date="2020-03" db="EMBL/GenBank/DDBJ databases">
        <title>Genomic Encyclopedia of Type Strains, Phase IV (KMG-IV): sequencing the most valuable type-strain genomes for metagenomic binning, comparative biology and taxonomic classification.</title>
        <authorList>
            <person name="Goeker M."/>
        </authorList>
    </citation>
    <scope>NUCLEOTIDE SEQUENCE [LARGE SCALE GENOMIC DNA]</scope>
    <source>
        <strain evidence="9 10">DSM 4736</strain>
    </source>
</reference>
<feature type="transmembrane region" description="Helical" evidence="7">
    <location>
        <begin position="223"/>
        <end position="246"/>
    </location>
</feature>
<dbReference type="PANTHER" id="PTHR23511">
    <property type="entry name" value="SYNAPTIC VESICLE GLYCOPROTEIN 2"/>
    <property type="match status" value="1"/>
</dbReference>
<feature type="transmembrane region" description="Helical" evidence="7">
    <location>
        <begin position="134"/>
        <end position="155"/>
    </location>
</feature>
<evidence type="ECO:0000256" key="5">
    <source>
        <dbReference type="ARBA" id="ARBA00022989"/>
    </source>
</evidence>
<dbReference type="Gene3D" id="1.20.1250.20">
    <property type="entry name" value="MFS general substrate transporter like domains"/>
    <property type="match status" value="1"/>
</dbReference>
<evidence type="ECO:0000256" key="4">
    <source>
        <dbReference type="ARBA" id="ARBA00022692"/>
    </source>
</evidence>
<sequence>MTISKIFGDRRHAWAFWLGCLVVTVGVGLHLPMYWMGRDMGFHLSGMAMDAGMMWGMALIVGGIALTAFGLLPAHRGDQTALVVLAPPEDAPLTRAHWAMCGLLALALIIDIMKPASLGFVTPGMREEYGLTKAAVAILPFAALSGTVVGSFVWGWLADIYGRRASILLSSVMFVGTSICGAMPDFWWNVGMCFLMGAAAGGMLPVAYALLAEIMPTKHRGWALVLVGGVGAVGGYFAASSLSAWLQPDWGWRIMWFLNLPTGLILIALSPLLPESARFLQHVGRGEEARAMLARFGARVQAVAAVAAVEESHSHLPPVDRRHLAITIALTLAALAWGLVNFGILLWLPSALVAEGRSVEAASALIARSTIIAAPTILLSVWLYSAWSTRGALALMLGVTAAGLFGLLLRGMGVAFLADPVIALALLIVGSSGVIAIILPYTAENYPLRIRGRATGWIAGCSKLGGLMAQGLSVLGAAPPLAAAAAVVGGVAVLALSLIAFLGRETRGRDLRDLEDQPPPTN</sequence>
<comment type="caution">
    <text evidence="9">The sequence shown here is derived from an EMBL/GenBank/DDBJ whole genome shotgun (WGS) entry which is preliminary data.</text>
</comment>
<keyword evidence="4 7" id="KW-0812">Transmembrane</keyword>
<organism evidence="9 10">
    <name type="scientific">Brevundimonas alba</name>
    <dbReference type="NCBI Taxonomy" id="74314"/>
    <lineage>
        <taxon>Bacteria</taxon>
        <taxon>Pseudomonadati</taxon>
        <taxon>Pseudomonadota</taxon>
        <taxon>Alphaproteobacteria</taxon>
        <taxon>Caulobacterales</taxon>
        <taxon>Caulobacteraceae</taxon>
        <taxon>Brevundimonas</taxon>
    </lineage>
</organism>
<protein>
    <submittedName>
        <fullName evidence="9">Putative MFS transporter</fullName>
    </submittedName>
</protein>
<feature type="transmembrane region" description="Helical" evidence="7">
    <location>
        <begin position="194"/>
        <end position="211"/>
    </location>
</feature>
<proteinExistence type="inferred from homology"/>
<keyword evidence="5 7" id="KW-1133">Transmembrane helix</keyword>
<accession>A0A7X5YNW8</accession>
<comment type="similarity">
    <text evidence="2">Belongs to the major facilitator superfamily. Sugar transporter (TC 2.A.1.1) family.</text>
</comment>
<keyword evidence="3" id="KW-0813">Transport</keyword>
<gene>
    <name evidence="9" type="ORF">GGQ87_002454</name>
</gene>
<dbReference type="PROSITE" id="PS50850">
    <property type="entry name" value="MFS"/>
    <property type="match status" value="1"/>
</dbReference>
<feature type="transmembrane region" description="Helical" evidence="7">
    <location>
        <begin position="421"/>
        <end position="442"/>
    </location>
</feature>
<feature type="transmembrane region" description="Helical" evidence="7">
    <location>
        <begin position="167"/>
        <end position="188"/>
    </location>
</feature>
<evidence type="ECO:0000256" key="7">
    <source>
        <dbReference type="SAM" id="Phobius"/>
    </source>
</evidence>
<feature type="transmembrane region" description="Helical" evidence="7">
    <location>
        <begin position="361"/>
        <end position="384"/>
    </location>
</feature>
<dbReference type="GO" id="GO:0022857">
    <property type="term" value="F:transmembrane transporter activity"/>
    <property type="evidence" value="ECO:0007669"/>
    <property type="project" value="InterPro"/>
</dbReference>
<dbReference type="RefSeq" id="WP_245161592.1">
    <property type="nucleotide sequence ID" value="NZ_JAATJM010000002.1"/>
</dbReference>
<dbReference type="Proteomes" id="UP000587415">
    <property type="component" value="Unassembled WGS sequence"/>
</dbReference>
<feature type="domain" description="Major facilitator superfamily (MFS) profile" evidence="8">
    <location>
        <begin position="100"/>
        <end position="507"/>
    </location>
</feature>
<feature type="transmembrane region" description="Helical" evidence="7">
    <location>
        <begin position="481"/>
        <end position="502"/>
    </location>
</feature>
<dbReference type="SUPFAM" id="SSF103473">
    <property type="entry name" value="MFS general substrate transporter"/>
    <property type="match status" value="1"/>
</dbReference>
<keyword evidence="10" id="KW-1185">Reference proteome</keyword>
<evidence type="ECO:0000256" key="2">
    <source>
        <dbReference type="ARBA" id="ARBA00010992"/>
    </source>
</evidence>
<feature type="transmembrane region" description="Helical" evidence="7">
    <location>
        <begin position="12"/>
        <end position="35"/>
    </location>
</feature>
<dbReference type="InterPro" id="IPR005829">
    <property type="entry name" value="Sugar_transporter_CS"/>
</dbReference>
<dbReference type="EMBL" id="JAATJM010000002">
    <property type="protein sequence ID" value="NJC42159.1"/>
    <property type="molecule type" value="Genomic_DNA"/>
</dbReference>
<feature type="transmembrane region" description="Helical" evidence="7">
    <location>
        <begin position="391"/>
        <end position="409"/>
    </location>
</feature>
<dbReference type="PANTHER" id="PTHR23511:SF34">
    <property type="entry name" value="SYNAPTIC VESICLE GLYCOPROTEIN 2"/>
    <property type="match status" value="1"/>
</dbReference>
<feature type="transmembrane region" description="Helical" evidence="7">
    <location>
        <begin position="324"/>
        <end position="349"/>
    </location>
</feature>
<feature type="transmembrane region" description="Helical" evidence="7">
    <location>
        <begin position="454"/>
        <end position="475"/>
    </location>
</feature>
<name>A0A7X5YNW8_9CAUL</name>
<evidence type="ECO:0000256" key="6">
    <source>
        <dbReference type="ARBA" id="ARBA00023136"/>
    </source>
</evidence>
<dbReference type="InterPro" id="IPR020846">
    <property type="entry name" value="MFS_dom"/>
</dbReference>
<dbReference type="InterPro" id="IPR036259">
    <property type="entry name" value="MFS_trans_sf"/>
</dbReference>
<feature type="transmembrane region" description="Helical" evidence="7">
    <location>
        <begin position="252"/>
        <end position="273"/>
    </location>
</feature>
<comment type="subcellular location">
    <subcellularLocation>
        <location evidence="1">Membrane</location>
        <topology evidence="1">Multi-pass membrane protein</topology>
    </subcellularLocation>
</comment>
<evidence type="ECO:0000313" key="9">
    <source>
        <dbReference type="EMBL" id="NJC42159.1"/>
    </source>
</evidence>
<evidence type="ECO:0000259" key="8">
    <source>
        <dbReference type="PROSITE" id="PS50850"/>
    </source>
</evidence>
<dbReference type="InterPro" id="IPR011701">
    <property type="entry name" value="MFS"/>
</dbReference>
<evidence type="ECO:0000256" key="1">
    <source>
        <dbReference type="ARBA" id="ARBA00004141"/>
    </source>
</evidence>
<dbReference type="Pfam" id="PF07690">
    <property type="entry name" value="MFS_1"/>
    <property type="match status" value="1"/>
</dbReference>
<dbReference type="GO" id="GO:0016020">
    <property type="term" value="C:membrane"/>
    <property type="evidence" value="ECO:0007669"/>
    <property type="project" value="UniProtKB-SubCell"/>
</dbReference>
<keyword evidence="6 7" id="KW-0472">Membrane</keyword>
<dbReference type="PROSITE" id="PS00217">
    <property type="entry name" value="SUGAR_TRANSPORT_2"/>
    <property type="match status" value="1"/>
</dbReference>
<feature type="transmembrane region" description="Helical" evidence="7">
    <location>
        <begin position="55"/>
        <end position="75"/>
    </location>
</feature>
<feature type="transmembrane region" description="Helical" evidence="7">
    <location>
        <begin position="96"/>
        <end position="114"/>
    </location>
</feature>